<sequence>MASESQKEAWFLKYSFPVTFPSHPALTLSEADFGDFLERDLSQDASTHVAPTEPADKKETESDSLTLLTPPSTTAELRGATEVLNLNDSPAKATKAKPEGDEGAHAALYEGPLVS</sequence>
<evidence type="ECO:0000313" key="3">
    <source>
        <dbReference type="Proteomes" id="UP001433268"/>
    </source>
</evidence>
<proteinExistence type="predicted"/>
<evidence type="ECO:0000313" key="2">
    <source>
        <dbReference type="EMBL" id="KAK8074998.1"/>
    </source>
</evidence>
<name>A0ABR1VUS0_9PEZI</name>
<comment type="caution">
    <text evidence="2">The sequence shown here is derived from an EMBL/GenBank/DDBJ whole genome shotgun (WGS) entry which is preliminary data.</text>
</comment>
<evidence type="ECO:0000256" key="1">
    <source>
        <dbReference type="SAM" id="MobiDB-lite"/>
    </source>
</evidence>
<accession>A0ABR1VUS0</accession>
<gene>
    <name evidence="2" type="ORF">PG997_009661</name>
</gene>
<dbReference type="RefSeq" id="XP_066665938.1">
    <property type="nucleotide sequence ID" value="XM_066813976.1"/>
</dbReference>
<feature type="compositionally biased region" description="Low complexity" evidence="1">
    <location>
        <begin position="63"/>
        <end position="77"/>
    </location>
</feature>
<reference evidence="2 3" key="1">
    <citation type="submission" date="2023-01" db="EMBL/GenBank/DDBJ databases">
        <title>Analysis of 21 Apiospora genomes using comparative genomics revels a genus with tremendous synthesis potential of carbohydrate active enzymes and secondary metabolites.</title>
        <authorList>
            <person name="Sorensen T."/>
        </authorList>
    </citation>
    <scope>NUCLEOTIDE SEQUENCE [LARGE SCALE GENOMIC DNA]</scope>
    <source>
        <strain evidence="2 3">CBS 114990</strain>
    </source>
</reference>
<organism evidence="2 3">
    <name type="scientific">Apiospora hydei</name>
    <dbReference type="NCBI Taxonomy" id="1337664"/>
    <lineage>
        <taxon>Eukaryota</taxon>
        <taxon>Fungi</taxon>
        <taxon>Dikarya</taxon>
        <taxon>Ascomycota</taxon>
        <taxon>Pezizomycotina</taxon>
        <taxon>Sordariomycetes</taxon>
        <taxon>Xylariomycetidae</taxon>
        <taxon>Amphisphaeriales</taxon>
        <taxon>Apiosporaceae</taxon>
        <taxon>Apiospora</taxon>
    </lineage>
</organism>
<keyword evidence="3" id="KW-1185">Reference proteome</keyword>
<dbReference type="GeneID" id="92047036"/>
<dbReference type="Proteomes" id="UP001433268">
    <property type="component" value="Unassembled WGS sequence"/>
</dbReference>
<feature type="region of interest" description="Disordered" evidence="1">
    <location>
        <begin position="42"/>
        <end position="115"/>
    </location>
</feature>
<protein>
    <submittedName>
        <fullName evidence="2">Uncharacterized protein</fullName>
    </submittedName>
</protein>
<dbReference type="EMBL" id="JAQQWN010000007">
    <property type="protein sequence ID" value="KAK8074998.1"/>
    <property type="molecule type" value="Genomic_DNA"/>
</dbReference>